<evidence type="ECO:0000313" key="3">
    <source>
        <dbReference type="EMBL" id="AEW05708.1"/>
    </source>
</evidence>
<evidence type="ECO:0000256" key="1">
    <source>
        <dbReference type="SAM" id="Coils"/>
    </source>
</evidence>
<dbReference type="SUPFAM" id="SSF53335">
    <property type="entry name" value="S-adenosyl-L-methionine-dependent methyltransferases"/>
    <property type="match status" value="1"/>
</dbReference>
<name>G8TU36_SULAD</name>
<proteinExistence type="predicted"/>
<feature type="domain" description="Methyltransferase FkbM" evidence="2">
    <location>
        <begin position="29"/>
        <end position="190"/>
    </location>
</feature>
<dbReference type="Pfam" id="PF05050">
    <property type="entry name" value="Methyltransf_21"/>
    <property type="match status" value="1"/>
</dbReference>
<dbReference type="KEGG" id="sap:Sulac_2235"/>
<keyword evidence="4" id="KW-1185">Reference proteome</keyword>
<evidence type="ECO:0000259" key="2">
    <source>
        <dbReference type="Pfam" id="PF05050"/>
    </source>
</evidence>
<dbReference type="HOGENOM" id="CLU_049570_3_0_9"/>
<dbReference type="NCBIfam" id="TIGR01444">
    <property type="entry name" value="fkbM_fam"/>
    <property type="match status" value="1"/>
</dbReference>
<accession>G8TU36</accession>
<dbReference type="GO" id="GO:0008168">
    <property type="term" value="F:methyltransferase activity"/>
    <property type="evidence" value="ECO:0007669"/>
    <property type="project" value="UniProtKB-KW"/>
</dbReference>
<reference evidence="4" key="1">
    <citation type="submission" date="2011-12" db="EMBL/GenBank/DDBJ databases">
        <title>The complete genome of chromosome of Sulfobacillus acidophilus DSM 10332.</title>
        <authorList>
            <person name="Lucas S."/>
            <person name="Han J."/>
            <person name="Lapidus A."/>
            <person name="Bruce D."/>
            <person name="Goodwin L."/>
            <person name="Pitluck S."/>
            <person name="Peters L."/>
            <person name="Kyrpides N."/>
            <person name="Mavromatis K."/>
            <person name="Ivanova N."/>
            <person name="Mikhailova N."/>
            <person name="Chertkov O."/>
            <person name="Saunders E."/>
            <person name="Detter J.C."/>
            <person name="Tapia R."/>
            <person name="Han C."/>
            <person name="Land M."/>
            <person name="Hauser L."/>
            <person name="Markowitz V."/>
            <person name="Cheng J.-F."/>
            <person name="Hugenholtz P."/>
            <person name="Woyke T."/>
            <person name="Wu D."/>
            <person name="Pukall R."/>
            <person name="Gehrich-Schroeter G."/>
            <person name="Schneider S."/>
            <person name="Klenk H.-P."/>
            <person name="Eisen J.A."/>
        </authorList>
    </citation>
    <scope>NUCLEOTIDE SEQUENCE [LARGE SCALE GENOMIC DNA]</scope>
    <source>
        <strain evidence="4">ATCC 700253 / DSM 10332 / NAL</strain>
    </source>
</reference>
<dbReference type="AlphaFoldDB" id="G8TU36"/>
<dbReference type="GO" id="GO:0032259">
    <property type="term" value="P:methylation"/>
    <property type="evidence" value="ECO:0007669"/>
    <property type="project" value="UniProtKB-KW"/>
</dbReference>
<dbReference type="PANTHER" id="PTHR34203">
    <property type="entry name" value="METHYLTRANSFERASE, FKBM FAMILY PROTEIN"/>
    <property type="match status" value="1"/>
</dbReference>
<keyword evidence="1" id="KW-0175">Coiled coil</keyword>
<dbReference type="Proteomes" id="UP000005439">
    <property type="component" value="Chromosome"/>
</dbReference>
<feature type="coiled-coil region" evidence="1">
    <location>
        <begin position="234"/>
        <end position="320"/>
    </location>
</feature>
<dbReference type="SUPFAM" id="SSF90257">
    <property type="entry name" value="Myosin rod fragments"/>
    <property type="match status" value="1"/>
</dbReference>
<keyword evidence="3" id="KW-0808">Transferase</keyword>
<sequence>MGFVSYAQNLEDVILWRALQHIPNGFYVDIGAQDPIEDSVSLGFYEQGWRGMHVEPSSHWSQKLREHRPEETIIQVAIGDRPGLISFYEIPETGLSTGLYALASEYSEQGFRVNEVVVPCVTLDDLFQTQMTREVHWLKIDVEGMEREVLQGWRESSVRPWIVVVESTKPLTQTPTHTEWESLLIDKGYTFAYFDGLNRFYISNQHLDLRRHFLYGPSIWDDFVFDVNSTYKALTNIKSTVRSLEGRVADLRELVEKTTNENAYLSSQLDELRNVQSEAVKLEVKVHEMDLSFEQERRQNELLTTQVRELEALNHQLRSEIDAIYSTRSWRWTLPLRKINVFISGRVQMRRISFKNLKIFLRRFGQSGAVVIKKYFARHERFKGFVKRIINIWPIRRLVYDIWFRLADDSNRIEIADNNMSETARLIYLRLAKWTNSQK</sequence>
<dbReference type="STRING" id="679936.Sulac_2235"/>
<evidence type="ECO:0000313" key="4">
    <source>
        <dbReference type="Proteomes" id="UP000005439"/>
    </source>
</evidence>
<organism evidence="3 4">
    <name type="scientific">Sulfobacillus acidophilus (strain ATCC 700253 / DSM 10332 / NAL)</name>
    <dbReference type="NCBI Taxonomy" id="679936"/>
    <lineage>
        <taxon>Bacteria</taxon>
        <taxon>Bacillati</taxon>
        <taxon>Bacillota</taxon>
        <taxon>Clostridia</taxon>
        <taxon>Eubacteriales</taxon>
        <taxon>Clostridiales Family XVII. Incertae Sedis</taxon>
        <taxon>Sulfobacillus</taxon>
    </lineage>
</organism>
<reference evidence="3 4" key="2">
    <citation type="journal article" date="2012" name="Stand. Genomic Sci.">
        <title>Complete genome sequence of the moderately thermophilic mineral-sulfide-oxidizing firmicute Sulfobacillus acidophilus type strain (NAL(T)).</title>
        <authorList>
            <person name="Anderson I."/>
            <person name="Chertkov O."/>
            <person name="Chen A."/>
            <person name="Saunders E."/>
            <person name="Lapidus A."/>
            <person name="Nolan M."/>
            <person name="Lucas S."/>
            <person name="Hammon N."/>
            <person name="Deshpande S."/>
            <person name="Cheng J.F."/>
            <person name="Han C."/>
            <person name="Tapia R."/>
            <person name="Goodwin L.A."/>
            <person name="Pitluck S."/>
            <person name="Liolios K."/>
            <person name="Pagani I."/>
            <person name="Ivanova N."/>
            <person name="Mikhailova N."/>
            <person name="Pati A."/>
            <person name="Palaniappan K."/>
            <person name="Land M."/>
            <person name="Pan C."/>
            <person name="Rohde M."/>
            <person name="Pukall R."/>
            <person name="Goker M."/>
            <person name="Detter J.C."/>
            <person name="Woyke T."/>
            <person name="Bristow J."/>
            <person name="Eisen J.A."/>
            <person name="Markowitz V."/>
            <person name="Hugenholtz P."/>
            <person name="Kyrpides N.C."/>
            <person name="Klenk H.P."/>
            <person name="Mavromatis K."/>
        </authorList>
    </citation>
    <scope>NUCLEOTIDE SEQUENCE [LARGE SCALE GENOMIC DNA]</scope>
    <source>
        <strain evidence="4">ATCC 700253 / DSM 10332 / NAL</strain>
    </source>
</reference>
<keyword evidence="3" id="KW-0489">Methyltransferase</keyword>
<dbReference type="InterPro" id="IPR052514">
    <property type="entry name" value="SAM-dependent_MTase"/>
</dbReference>
<dbReference type="InterPro" id="IPR006342">
    <property type="entry name" value="FkbM_mtfrase"/>
</dbReference>
<dbReference type="Gene3D" id="3.40.50.150">
    <property type="entry name" value="Vaccinia Virus protein VP39"/>
    <property type="match status" value="1"/>
</dbReference>
<dbReference type="EMBL" id="CP003179">
    <property type="protein sequence ID" value="AEW05708.1"/>
    <property type="molecule type" value="Genomic_DNA"/>
</dbReference>
<gene>
    <name evidence="3" type="ordered locus">Sulac_2235</name>
</gene>
<dbReference type="PATRIC" id="fig|679936.5.peg.2316"/>
<protein>
    <submittedName>
        <fullName evidence="3">Methyltransferase FkbM family</fullName>
    </submittedName>
</protein>
<dbReference type="PANTHER" id="PTHR34203:SF15">
    <property type="entry name" value="SLL1173 PROTEIN"/>
    <property type="match status" value="1"/>
</dbReference>
<dbReference type="InterPro" id="IPR029063">
    <property type="entry name" value="SAM-dependent_MTases_sf"/>
</dbReference>